<keyword evidence="1" id="KW-0175">Coiled coil</keyword>
<dbReference type="Proteomes" id="UP000266234">
    <property type="component" value="Unassembled WGS sequence"/>
</dbReference>
<comment type="caution">
    <text evidence="3">The sequence shown here is derived from an EMBL/GenBank/DDBJ whole genome shotgun (WGS) entry which is preliminary data.</text>
</comment>
<dbReference type="OrthoDB" id="5089449at2759"/>
<evidence type="ECO:0000313" key="3">
    <source>
        <dbReference type="EMBL" id="RGP76406.1"/>
    </source>
</evidence>
<feature type="region of interest" description="Disordered" evidence="2">
    <location>
        <begin position="1"/>
        <end position="47"/>
    </location>
</feature>
<evidence type="ECO:0000256" key="1">
    <source>
        <dbReference type="SAM" id="Coils"/>
    </source>
</evidence>
<feature type="compositionally biased region" description="Polar residues" evidence="2">
    <location>
        <begin position="267"/>
        <end position="285"/>
    </location>
</feature>
<name>A0A395SVZ5_9HYPO</name>
<feature type="coiled-coil region" evidence="1">
    <location>
        <begin position="177"/>
        <end position="208"/>
    </location>
</feature>
<gene>
    <name evidence="3" type="ORF">FLONG3_5290</name>
</gene>
<feature type="compositionally biased region" description="Low complexity" evidence="2">
    <location>
        <begin position="1"/>
        <end position="15"/>
    </location>
</feature>
<proteinExistence type="predicted"/>
<protein>
    <submittedName>
        <fullName evidence="3">Uncharacterized protein</fullName>
    </submittedName>
</protein>
<evidence type="ECO:0000313" key="4">
    <source>
        <dbReference type="Proteomes" id="UP000266234"/>
    </source>
</evidence>
<sequence length="463" mass="51431">MESHSTSSSGSGDSSMPDRDASTVNSPMYHYPPPMAMPNGTPGDAATQNQRHIPAIANGTSLPDQHHIPATPNGASYNAAMQNQRHIPVIANGNLGNAAMQDQRHVPAMPNGALALGNAFTSNSNSQVVPNHLDQALAENLAESFVEQPPQDSTQLLHLYEASKRAILRMQHDVEAMSEMQRDTANHNAELRAYNNQLRGEIADLRAQLSYATSTLSAQIREQVDSAKSTGSSERKLQGVIDEQHKALIKISREQKTNVKRIEQLKQSLSEAKRAQQSQQNATNPEQKKTKGQRRRERLERERLSALVPAPTPESAPVPVRPQVANPTPAPSWTTNPQNIVTKKEVIDLMDIDNEDTEEERFMALLDDNSHEKHVVEQLKRYMRRRTGKKNLMSFFNDGKKNQCFCIHEVVSRGKAASTQLFPTTKPCRVNGAACDFLVEVIQTDSGRKLRTFSPWGTYTPRK</sequence>
<feature type="compositionally biased region" description="Pro residues" evidence="2">
    <location>
        <begin position="310"/>
        <end position="320"/>
    </location>
</feature>
<reference evidence="3 4" key="1">
    <citation type="journal article" date="2018" name="PLoS Pathog.">
        <title>Evolution of structural diversity of trichothecenes, a family of toxins produced by plant pathogenic and entomopathogenic fungi.</title>
        <authorList>
            <person name="Proctor R.H."/>
            <person name="McCormick S.P."/>
            <person name="Kim H.S."/>
            <person name="Cardoza R.E."/>
            <person name="Stanley A.M."/>
            <person name="Lindo L."/>
            <person name="Kelly A."/>
            <person name="Brown D.W."/>
            <person name="Lee T."/>
            <person name="Vaughan M.M."/>
            <person name="Alexander N.J."/>
            <person name="Busman M."/>
            <person name="Gutierrez S."/>
        </authorList>
    </citation>
    <scope>NUCLEOTIDE SEQUENCE [LARGE SCALE GENOMIC DNA]</scope>
    <source>
        <strain evidence="3 4">NRRL 20695</strain>
    </source>
</reference>
<accession>A0A395SVZ5</accession>
<dbReference type="EMBL" id="PXOG01000114">
    <property type="protein sequence ID" value="RGP76406.1"/>
    <property type="molecule type" value="Genomic_DNA"/>
</dbReference>
<feature type="region of interest" description="Disordered" evidence="2">
    <location>
        <begin position="267"/>
        <end position="336"/>
    </location>
</feature>
<keyword evidence="4" id="KW-1185">Reference proteome</keyword>
<evidence type="ECO:0000256" key="2">
    <source>
        <dbReference type="SAM" id="MobiDB-lite"/>
    </source>
</evidence>
<organism evidence="3 4">
    <name type="scientific">Fusarium longipes</name>
    <dbReference type="NCBI Taxonomy" id="694270"/>
    <lineage>
        <taxon>Eukaryota</taxon>
        <taxon>Fungi</taxon>
        <taxon>Dikarya</taxon>
        <taxon>Ascomycota</taxon>
        <taxon>Pezizomycotina</taxon>
        <taxon>Sordariomycetes</taxon>
        <taxon>Hypocreomycetidae</taxon>
        <taxon>Hypocreales</taxon>
        <taxon>Nectriaceae</taxon>
        <taxon>Fusarium</taxon>
    </lineage>
</organism>
<dbReference type="AlphaFoldDB" id="A0A395SVZ5"/>